<evidence type="ECO:0000313" key="2">
    <source>
        <dbReference type="Proteomes" id="UP000218711"/>
    </source>
</evidence>
<dbReference type="RefSeq" id="WP_012898549.1">
    <property type="nucleotide sequence ID" value="NZ_JXKC01000004.1"/>
</dbReference>
<sequence length="88" mass="10746">MNKAQRNYGDQLRQHIISRVNLPEAQILRMKIDALSTYHYLPDSDIYREYIKKARKYPIEQRLKWIKQYVKEYDLLLRQGFSPMVEDN</sequence>
<dbReference type="AlphaFoldDB" id="A0A2A5STU6"/>
<comment type="caution">
    <text evidence="1">The sequence shown here is derived from an EMBL/GenBank/DDBJ whole genome shotgun (WGS) entry which is preliminary data.</text>
</comment>
<gene>
    <name evidence="1" type="ORF">RU92_GL002089</name>
</gene>
<dbReference type="Proteomes" id="UP000218711">
    <property type="component" value="Unassembled WGS sequence"/>
</dbReference>
<evidence type="ECO:0000313" key="1">
    <source>
        <dbReference type="EMBL" id="PCS18897.1"/>
    </source>
</evidence>
<protein>
    <submittedName>
        <fullName evidence="1">Uncharacterized protein</fullName>
    </submittedName>
</protein>
<dbReference type="EMBL" id="JXKC01000004">
    <property type="protein sequence ID" value="PCS18897.1"/>
    <property type="molecule type" value="Genomic_DNA"/>
</dbReference>
<reference evidence="1 2" key="1">
    <citation type="submission" date="2014-12" db="EMBL/GenBank/DDBJ databases">
        <title>Draft genome sequences of 10 type strains of Lactococcus.</title>
        <authorList>
            <person name="Sun Z."/>
            <person name="Zhong Z."/>
            <person name="Liu W."/>
            <person name="Zhang W."/>
            <person name="Zhang H."/>
        </authorList>
    </citation>
    <scope>NUCLEOTIDE SEQUENCE [LARGE SCALE GENOMIC DNA]</scope>
    <source>
        <strain evidence="1 2">DSM 21502</strain>
    </source>
</reference>
<proteinExistence type="predicted"/>
<name>A0A2A5STU6_LACLC</name>
<accession>A0A2A5STU6</accession>
<organism evidence="1 2">
    <name type="scientific">Lactococcus cremoris subsp. tructae</name>
    <dbReference type="NCBI Taxonomy" id="542833"/>
    <lineage>
        <taxon>Bacteria</taxon>
        <taxon>Bacillati</taxon>
        <taxon>Bacillota</taxon>
        <taxon>Bacilli</taxon>
        <taxon>Lactobacillales</taxon>
        <taxon>Streptococcaceae</taxon>
        <taxon>Lactococcus</taxon>
    </lineage>
</organism>